<dbReference type="PANTHER" id="PTHR24287:SF5">
    <property type="entry name" value="P450, PUTATIVE (EUROFUNG)-RELATED"/>
    <property type="match status" value="1"/>
</dbReference>
<dbReference type="PROSITE" id="PS00086">
    <property type="entry name" value="CYTOCHROME_P450"/>
    <property type="match status" value="1"/>
</dbReference>
<evidence type="ECO:0000313" key="9">
    <source>
        <dbReference type="Proteomes" id="UP000714618"/>
    </source>
</evidence>
<keyword evidence="5 7" id="KW-0408">Iron</keyword>
<dbReference type="InterPro" id="IPR036396">
    <property type="entry name" value="Cyt_P450_sf"/>
</dbReference>
<accession>A0A9N8JV31</accession>
<dbReference type="SUPFAM" id="SSF48264">
    <property type="entry name" value="Cytochrome P450"/>
    <property type="match status" value="1"/>
</dbReference>
<dbReference type="GO" id="GO:0005506">
    <property type="term" value="F:iron ion binding"/>
    <property type="evidence" value="ECO:0007669"/>
    <property type="project" value="InterPro"/>
</dbReference>
<protein>
    <recommendedName>
        <fullName evidence="10">Cytochrome P450</fullName>
    </recommendedName>
</protein>
<keyword evidence="7" id="KW-0349">Heme</keyword>
<evidence type="ECO:0000256" key="6">
    <source>
        <dbReference type="ARBA" id="ARBA00023033"/>
    </source>
</evidence>
<comment type="cofactor">
    <cofactor evidence="1">
        <name>heme</name>
        <dbReference type="ChEBI" id="CHEBI:30413"/>
    </cofactor>
</comment>
<evidence type="ECO:0008006" key="10">
    <source>
        <dbReference type="Google" id="ProtNLM"/>
    </source>
</evidence>
<evidence type="ECO:0000256" key="4">
    <source>
        <dbReference type="ARBA" id="ARBA00023002"/>
    </source>
</evidence>
<evidence type="ECO:0000256" key="2">
    <source>
        <dbReference type="ARBA" id="ARBA00010617"/>
    </source>
</evidence>
<dbReference type="GO" id="GO:0016705">
    <property type="term" value="F:oxidoreductase activity, acting on paired donors, with incorporation or reduction of molecular oxygen"/>
    <property type="evidence" value="ECO:0007669"/>
    <property type="project" value="InterPro"/>
</dbReference>
<comment type="caution">
    <text evidence="8">The sequence shown here is derived from an EMBL/GenBank/DDBJ whole genome shotgun (WGS) entry which is preliminary data.</text>
</comment>
<dbReference type="Proteomes" id="UP000714618">
    <property type="component" value="Unassembled WGS sequence"/>
</dbReference>
<comment type="similarity">
    <text evidence="2 7">Belongs to the cytochrome P450 family.</text>
</comment>
<dbReference type="OrthoDB" id="1470350at2759"/>
<dbReference type="PANTHER" id="PTHR24287">
    <property type="entry name" value="P450, PUTATIVE (EUROFUNG)-RELATED"/>
    <property type="match status" value="1"/>
</dbReference>
<dbReference type="InterPro" id="IPR017972">
    <property type="entry name" value="Cyt_P450_CS"/>
</dbReference>
<dbReference type="GO" id="GO:0004497">
    <property type="term" value="F:monooxygenase activity"/>
    <property type="evidence" value="ECO:0007669"/>
    <property type="project" value="UniProtKB-KW"/>
</dbReference>
<reference evidence="8" key="1">
    <citation type="submission" date="2020-06" db="EMBL/GenBank/DDBJ databases">
        <authorList>
            <person name="Onetto C."/>
        </authorList>
    </citation>
    <scope>NUCLEOTIDE SEQUENCE</scope>
</reference>
<dbReference type="GO" id="GO:0020037">
    <property type="term" value="F:heme binding"/>
    <property type="evidence" value="ECO:0007669"/>
    <property type="project" value="InterPro"/>
</dbReference>
<evidence type="ECO:0000256" key="1">
    <source>
        <dbReference type="ARBA" id="ARBA00001971"/>
    </source>
</evidence>
<name>A0A9N8JV31_9PEZI</name>
<organism evidence="8 9">
    <name type="scientific">Aureobasidium mustum</name>
    <dbReference type="NCBI Taxonomy" id="2773714"/>
    <lineage>
        <taxon>Eukaryota</taxon>
        <taxon>Fungi</taxon>
        <taxon>Dikarya</taxon>
        <taxon>Ascomycota</taxon>
        <taxon>Pezizomycotina</taxon>
        <taxon>Dothideomycetes</taxon>
        <taxon>Dothideomycetidae</taxon>
        <taxon>Dothideales</taxon>
        <taxon>Saccotheciaceae</taxon>
        <taxon>Aureobasidium</taxon>
    </lineage>
</organism>
<dbReference type="AlphaFoldDB" id="A0A9N8JV31"/>
<sequence>MLGLTGQIDIPFNGGPRICIGQQFALTEVAYTTVRILQTYSRVECKMAEPPRLKTDIVVQPAEPVHLVFHRA</sequence>
<dbReference type="Pfam" id="PF00067">
    <property type="entry name" value="p450"/>
    <property type="match status" value="1"/>
</dbReference>
<evidence type="ECO:0000256" key="7">
    <source>
        <dbReference type="RuleBase" id="RU000461"/>
    </source>
</evidence>
<keyword evidence="4 7" id="KW-0560">Oxidoreductase</keyword>
<evidence type="ECO:0000256" key="5">
    <source>
        <dbReference type="ARBA" id="ARBA00023004"/>
    </source>
</evidence>
<evidence type="ECO:0000313" key="8">
    <source>
        <dbReference type="EMBL" id="CAD0094734.1"/>
    </source>
</evidence>
<keyword evidence="3 7" id="KW-0479">Metal-binding</keyword>
<dbReference type="InterPro" id="IPR001128">
    <property type="entry name" value="Cyt_P450"/>
</dbReference>
<keyword evidence="9" id="KW-1185">Reference proteome</keyword>
<dbReference type="Gene3D" id="1.10.630.10">
    <property type="entry name" value="Cytochrome P450"/>
    <property type="match status" value="1"/>
</dbReference>
<dbReference type="EMBL" id="CAIJEO010000006">
    <property type="protein sequence ID" value="CAD0094734.1"/>
    <property type="molecule type" value="Genomic_DNA"/>
</dbReference>
<proteinExistence type="inferred from homology"/>
<dbReference type="InterPro" id="IPR047146">
    <property type="entry name" value="Cyt_P450_E_CYP52_fungi"/>
</dbReference>
<keyword evidence="6 7" id="KW-0503">Monooxygenase</keyword>
<gene>
    <name evidence="8" type="ORF">AWRI4233_LOCUS4847</name>
</gene>
<evidence type="ECO:0000256" key="3">
    <source>
        <dbReference type="ARBA" id="ARBA00022723"/>
    </source>
</evidence>